<protein>
    <submittedName>
        <fullName evidence="2">Uncharacterized protein</fullName>
    </submittedName>
</protein>
<keyword evidence="1" id="KW-1133">Transmembrane helix</keyword>
<keyword evidence="1" id="KW-0472">Membrane</keyword>
<dbReference type="InterPro" id="IPR036457">
    <property type="entry name" value="PPM-type-like_dom_sf"/>
</dbReference>
<dbReference type="RefSeq" id="WP_308455842.1">
    <property type="nucleotide sequence ID" value="NZ_JAJEQM010000002.1"/>
</dbReference>
<feature type="transmembrane region" description="Helical" evidence="1">
    <location>
        <begin position="270"/>
        <end position="288"/>
    </location>
</feature>
<dbReference type="Gene3D" id="3.60.40.10">
    <property type="entry name" value="PPM-type phosphatase domain"/>
    <property type="match status" value="1"/>
</dbReference>
<sequence>MALSGSMNGMSSLRTSTDRNILDNNFGNEAYSPEYDAYMCTNIGKQYTNYDNYYMNGLYTSMNVAKDSYHIKGRGNNAIFAVCRGVGDNEEAFNASRKVFEYLDKSRDEILNRKTISSIKKALRKFAEDCHSIFFKDAISKKYKISLLIVVYNPAGTIFMNCGECTLLKIDKNNNCKIVSDVSDCIGTKDSFKIAIKTVPKFLSSHLLMTTEKESNQKTNNKFALTGEKNSKGRTISMMEKLIKKNSQKNHTCITIDEDASKTIMPSTKVVAMISAVVTAISIINMLIQNFMNV</sequence>
<keyword evidence="3" id="KW-1185">Reference proteome</keyword>
<accession>A0AAE3DXA6</accession>
<reference evidence="2 3" key="1">
    <citation type="submission" date="2021-10" db="EMBL/GenBank/DDBJ databases">
        <title>Anaerobic single-cell dispensing facilitates the cultivation of human gut bacteria.</title>
        <authorList>
            <person name="Afrizal A."/>
        </authorList>
    </citation>
    <scope>NUCLEOTIDE SEQUENCE [LARGE SCALE GENOMIC DNA]</scope>
    <source>
        <strain evidence="2 3">CLA-AA-H232</strain>
    </source>
</reference>
<proteinExistence type="predicted"/>
<gene>
    <name evidence="2" type="ORF">LKE05_02705</name>
</gene>
<dbReference type="AlphaFoldDB" id="A0AAE3DXA6"/>
<dbReference type="EMBL" id="JAJEQM010000002">
    <property type="protein sequence ID" value="MCC2209704.1"/>
    <property type="molecule type" value="Genomic_DNA"/>
</dbReference>
<evidence type="ECO:0000313" key="3">
    <source>
        <dbReference type="Proteomes" id="UP001198242"/>
    </source>
</evidence>
<name>A0AAE3DXA6_9FIRM</name>
<evidence type="ECO:0000256" key="1">
    <source>
        <dbReference type="SAM" id="Phobius"/>
    </source>
</evidence>
<organism evidence="2 3">
    <name type="scientific">Hominilimicola fabiformis</name>
    <dbReference type="NCBI Taxonomy" id="2885356"/>
    <lineage>
        <taxon>Bacteria</taxon>
        <taxon>Bacillati</taxon>
        <taxon>Bacillota</taxon>
        <taxon>Clostridia</taxon>
        <taxon>Eubacteriales</taxon>
        <taxon>Oscillospiraceae</taxon>
        <taxon>Hominilimicola</taxon>
    </lineage>
</organism>
<dbReference type="Proteomes" id="UP001198242">
    <property type="component" value="Unassembled WGS sequence"/>
</dbReference>
<dbReference type="SUPFAM" id="SSF81606">
    <property type="entry name" value="PP2C-like"/>
    <property type="match status" value="1"/>
</dbReference>
<keyword evidence="1" id="KW-0812">Transmembrane</keyword>
<evidence type="ECO:0000313" key="2">
    <source>
        <dbReference type="EMBL" id="MCC2209704.1"/>
    </source>
</evidence>
<comment type="caution">
    <text evidence="2">The sequence shown here is derived from an EMBL/GenBank/DDBJ whole genome shotgun (WGS) entry which is preliminary data.</text>
</comment>